<keyword evidence="3" id="KW-0547">Nucleotide-binding</keyword>
<gene>
    <name evidence="6" type="ORF">ACE41H_18060</name>
</gene>
<feature type="domain" description="ABC transporter" evidence="5">
    <location>
        <begin position="5"/>
        <end position="233"/>
    </location>
</feature>
<dbReference type="InterPro" id="IPR003593">
    <property type="entry name" value="AAA+_ATPase"/>
</dbReference>
<comment type="caution">
    <text evidence="6">The sequence shown here is derived from an EMBL/GenBank/DDBJ whole genome shotgun (WGS) entry which is preliminary data.</text>
</comment>
<keyword evidence="7" id="KW-1185">Reference proteome</keyword>
<dbReference type="RefSeq" id="WP_375356922.1">
    <property type="nucleotide sequence ID" value="NZ_JBHHMI010000018.1"/>
</dbReference>
<evidence type="ECO:0000313" key="6">
    <source>
        <dbReference type="EMBL" id="MFB5268671.1"/>
    </source>
</evidence>
<evidence type="ECO:0000259" key="5">
    <source>
        <dbReference type="PROSITE" id="PS50893"/>
    </source>
</evidence>
<dbReference type="EMBL" id="JBHHMI010000018">
    <property type="protein sequence ID" value="MFB5268671.1"/>
    <property type="molecule type" value="Genomic_DNA"/>
</dbReference>
<proteinExistence type="inferred from homology"/>
<dbReference type="PANTHER" id="PTHR43335">
    <property type="entry name" value="ABC TRANSPORTER, ATP-BINDING PROTEIN"/>
    <property type="match status" value="1"/>
</dbReference>
<dbReference type="PROSITE" id="PS50893">
    <property type="entry name" value="ABC_TRANSPORTER_2"/>
    <property type="match status" value="1"/>
</dbReference>
<comment type="similarity">
    <text evidence="1">Belongs to the ABC transporter superfamily.</text>
</comment>
<dbReference type="InterPro" id="IPR027417">
    <property type="entry name" value="P-loop_NTPase"/>
</dbReference>
<evidence type="ECO:0000256" key="2">
    <source>
        <dbReference type="ARBA" id="ARBA00022448"/>
    </source>
</evidence>
<dbReference type="PANTHER" id="PTHR43335:SF8">
    <property type="entry name" value="ABC TRANSPORTER, ATP-BINDING PROTEIN"/>
    <property type="match status" value="1"/>
</dbReference>
<evidence type="ECO:0000313" key="7">
    <source>
        <dbReference type="Proteomes" id="UP001580346"/>
    </source>
</evidence>
<dbReference type="Gene3D" id="3.40.50.300">
    <property type="entry name" value="P-loop containing nucleotide triphosphate hydrolases"/>
    <property type="match status" value="1"/>
</dbReference>
<name>A0ABV5AWT7_9BACL</name>
<dbReference type="InterPro" id="IPR003439">
    <property type="entry name" value="ABC_transporter-like_ATP-bd"/>
</dbReference>
<reference evidence="6 7" key="1">
    <citation type="submission" date="2024-09" db="EMBL/GenBank/DDBJ databases">
        <title>Paenibacillus zeirhizospherea sp. nov., isolated from surface of the maize (Zea mays) roots in a horticulture field, Hungary.</title>
        <authorList>
            <person name="Marton D."/>
            <person name="Farkas M."/>
            <person name="Bedics A."/>
            <person name="Toth E."/>
            <person name="Tancsics A."/>
            <person name="Boka K."/>
            <person name="Maroti G."/>
            <person name="Kriszt B."/>
            <person name="Cserhati M."/>
        </authorList>
    </citation>
    <scope>NUCLEOTIDE SEQUENCE [LARGE SCALE GENOMIC DNA]</scope>
    <source>
        <strain evidence="6 7">KCTC 33519</strain>
    </source>
</reference>
<dbReference type="SMART" id="SM00382">
    <property type="entry name" value="AAA"/>
    <property type="match status" value="1"/>
</dbReference>
<evidence type="ECO:0000256" key="3">
    <source>
        <dbReference type="ARBA" id="ARBA00022741"/>
    </source>
</evidence>
<evidence type="ECO:0000256" key="1">
    <source>
        <dbReference type="ARBA" id="ARBA00005417"/>
    </source>
</evidence>
<accession>A0ABV5AWT7</accession>
<evidence type="ECO:0000256" key="4">
    <source>
        <dbReference type="ARBA" id="ARBA00022840"/>
    </source>
</evidence>
<dbReference type="InterPro" id="IPR017871">
    <property type="entry name" value="ABC_transporter-like_CS"/>
</dbReference>
<keyword evidence="4 6" id="KW-0067">ATP-binding</keyword>
<organism evidence="6 7">
    <name type="scientific">Paenibacillus enshidis</name>
    <dbReference type="NCBI Taxonomy" id="1458439"/>
    <lineage>
        <taxon>Bacteria</taxon>
        <taxon>Bacillati</taxon>
        <taxon>Bacillota</taxon>
        <taxon>Bacilli</taxon>
        <taxon>Bacillales</taxon>
        <taxon>Paenibacillaceae</taxon>
        <taxon>Paenibacillus</taxon>
    </lineage>
</organism>
<dbReference type="Pfam" id="PF00005">
    <property type="entry name" value="ABC_tran"/>
    <property type="match status" value="1"/>
</dbReference>
<keyword evidence="2" id="KW-0813">Transport</keyword>
<dbReference type="SUPFAM" id="SSF52540">
    <property type="entry name" value="P-loop containing nucleoside triphosphate hydrolases"/>
    <property type="match status" value="1"/>
</dbReference>
<sequence>MSDMIRTRNLTKQFGGSTVISGVNMTVKEREIYGFLGSNGAGKTTVMRMLLNLIKPTEGEIELFGERLTVGATKPFKRIGNIIETPVFYENLTGQRNLELHCEYMGMYNPKMIQEALELVQLGSARNKPVHQYSLGMKQRLGIARAVSTKPELLILDEPINGLDPNGILEMRSLFKRLRDEYRITLLISSHILGEIEQIADTIGVINSGRLIEELSMEQIRSTQTEYVEVITPSINRVAYVLEYVLNIRNFKVSGEKLLKIYDMKLSQSELSRQLVTHEVSIEAINRRNRSLEEYFLQATRGGEEHAASH</sequence>
<dbReference type="GO" id="GO:0005524">
    <property type="term" value="F:ATP binding"/>
    <property type="evidence" value="ECO:0007669"/>
    <property type="project" value="UniProtKB-KW"/>
</dbReference>
<dbReference type="Proteomes" id="UP001580346">
    <property type="component" value="Unassembled WGS sequence"/>
</dbReference>
<protein>
    <submittedName>
        <fullName evidence="6">ATP-binding cassette domain-containing protein</fullName>
    </submittedName>
</protein>
<dbReference type="PROSITE" id="PS00211">
    <property type="entry name" value="ABC_TRANSPORTER_1"/>
    <property type="match status" value="1"/>
</dbReference>